<keyword evidence="5 10" id="KW-0963">Cytoplasm</keyword>
<dbReference type="Proteomes" id="UP000242682">
    <property type="component" value="Unassembled WGS sequence"/>
</dbReference>
<gene>
    <name evidence="10" type="primary">galT</name>
    <name evidence="13" type="ORF">B0H99_106106</name>
</gene>
<dbReference type="EMBL" id="PYAT01000006">
    <property type="protein sequence ID" value="PSL40093.1"/>
    <property type="molecule type" value="Genomic_DNA"/>
</dbReference>
<keyword evidence="8 10" id="KW-0299">Galactose metabolism</keyword>
<dbReference type="NCBIfam" id="NF003629">
    <property type="entry name" value="PRK05270.1-2"/>
    <property type="match status" value="1"/>
</dbReference>
<evidence type="ECO:0000256" key="10">
    <source>
        <dbReference type="HAMAP-Rule" id="MF_00571"/>
    </source>
</evidence>
<dbReference type="OrthoDB" id="2293at2"/>
<evidence type="ECO:0000256" key="3">
    <source>
        <dbReference type="ARBA" id="ARBA00004947"/>
    </source>
</evidence>
<comment type="pathway">
    <text evidence="3 10">Carbohydrate metabolism; galactose metabolism.</text>
</comment>
<dbReference type="InterPro" id="IPR000766">
    <property type="entry name" value="GalP_uridyl_Trfase_II"/>
</dbReference>
<comment type="caution">
    <text evidence="13">The sequence shown here is derived from an EMBL/GenBank/DDBJ whole genome shotgun (WGS) entry which is preliminary data.</text>
</comment>
<evidence type="ECO:0000256" key="4">
    <source>
        <dbReference type="ARBA" id="ARBA00008706"/>
    </source>
</evidence>
<organism evidence="13 14">
    <name type="scientific">Planomicrobium soli</name>
    <dbReference type="NCBI Taxonomy" id="1176648"/>
    <lineage>
        <taxon>Bacteria</taxon>
        <taxon>Bacillati</taxon>
        <taxon>Bacillota</taxon>
        <taxon>Bacilli</taxon>
        <taxon>Bacillales</taxon>
        <taxon>Caryophanaceae</taxon>
        <taxon>Planomicrobium</taxon>
    </lineage>
</organism>
<sequence length="516" mass="58726">MIYQNLQGLIHQTLEAQLIEAADVSYARNQVMNLLGLESFPEEAIEAAHDSIPNLLENIIAYAIENGIIEDVLDDKEILSANIMNCFVARPSAINSAFWQKYKESPIVATDYFYNLSKNSNYIQMNRIAKNISYKADSAYGALDITINLSKPEKDPEQIKRERTLKPTSNYPKCLLCRENEGYTGRTGYPARANHRIVNVPLQKENWYLQYSPYVYYNEHSILLSEEHRDMKIDKNVFERLLLFTDKFPHYFIGSNADLPIVGGSILSHDHYQAGRYEFAMTQAEDAFSFELASFPEIKAAVVKWPLSVIRLRGTNIDHLVAASDYVFQTWKSYSDEQADVAAFTDGTRHNTITPIARNKNGQFEIDLVLRNNRTSDEHPLGIFHPHADVHHIKKENIGLIEVMGLAVLPPRLKGELEEIQRFLTGDSSQPAEYHMEWAEEIKAEYGSFANSEEAEAVLQKELGKKFVRVLEDAGVLKDRKAFERFIHTLNGVGGHIHEHSNTTTHGKLDGIHLNK</sequence>
<evidence type="ECO:0000256" key="1">
    <source>
        <dbReference type="ARBA" id="ARBA00001107"/>
    </source>
</evidence>
<dbReference type="EC" id="2.7.7.12" evidence="10"/>
<dbReference type="InterPro" id="IPR023425">
    <property type="entry name" value="GalP_uridyl_Trfase_II_CS"/>
</dbReference>
<dbReference type="GO" id="GO:0008108">
    <property type="term" value="F:UDP-glucose:hexose-1-phosphate uridylyltransferase activity"/>
    <property type="evidence" value="ECO:0007669"/>
    <property type="project" value="UniProtKB-UniRule"/>
</dbReference>
<protein>
    <recommendedName>
        <fullName evidence="10">Galactose-1-phosphate uridylyltransferase</fullName>
        <shortName evidence="10">Gal-1-P uridylyltransferase</shortName>
        <ecNumber evidence="10">2.7.7.12</ecNumber>
    </recommendedName>
    <alternativeName>
        <fullName evidence="10">UDP-glucose--hexose-1-phosphate uridylyltransferase</fullName>
    </alternativeName>
</protein>
<evidence type="ECO:0000259" key="12">
    <source>
        <dbReference type="Pfam" id="PF02744"/>
    </source>
</evidence>
<dbReference type="PANTHER" id="PTHR39191:SF1">
    <property type="entry name" value="DUF4922 DOMAIN-CONTAINING PROTEIN"/>
    <property type="match status" value="1"/>
</dbReference>
<evidence type="ECO:0000256" key="5">
    <source>
        <dbReference type="ARBA" id="ARBA00022490"/>
    </source>
</evidence>
<dbReference type="UniPathway" id="UPA00214"/>
<dbReference type="Pfam" id="PF01087">
    <property type="entry name" value="GalP_UDP_transf"/>
    <property type="match status" value="1"/>
</dbReference>
<dbReference type="NCBIfam" id="TIGR01239">
    <property type="entry name" value="galT_2"/>
    <property type="match status" value="1"/>
</dbReference>
<feature type="domain" description="Galactose-1-phosphate uridyl transferase C-terminal" evidence="12">
    <location>
        <begin position="246"/>
        <end position="439"/>
    </location>
</feature>
<keyword evidence="6 10" id="KW-0808">Transferase</keyword>
<evidence type="ECO:0000256" key="9">
    <source>
        <dbReference type="ARBA" id="ARBA00023277"/>
    </source>
</evidence>
<evidence type="ECO:0000259" key="11">
    <source>
        <dbReference type="Pfam" id="PF01087"/>
    </source>
</evidence>
<dbReference type="GO" id="GO:0005737">
    <property type="term" value="C:cytoplasm"/>
    <property type="evidence" value="ECO:0007669"/>
    <property type="project" value="UniProtKB-SubCell"/>
</dbReference>
<dbReference type="PROSITE" id="PS01163">
    <property type="entry name" value="GAL_P_UDP_TRANSF_II"/>
    <property type="match status" value="1"/>
</dbReference>
<evidence type="ECO:0000256" key="2">
    <source>
        <dbReference type="ARBA" id="ARBA00004496"/>
    </source>
</evidence>
<dbReference type="GO" id="GO:0006012">
    <property type="term" value="P:galactose metabolic process"/>
    <property type="evidence" value="ECO:0007669"/>
    <property type="project" value="UniProtKB-UniRule"/>
</dbReference>
<reference evidence="13 14" key="1">
    <citation type="submission" date="2018-03" db="EMBL/GenBank/DDBJ databases">
        <title>Genomic Encyclopedia of Type Strains, Phase III (KMG-III): the genomes of soil and plant-associated and newly described type strains.</title>
        <authorList>
            <person name="Whitman W."/>
        </authorList>
    </citation>
    <scope>NUCLEOTIDE SEQUENCE [LARGE SCALE GENOMIC DNA]</scope>
    <source>
        <strain evidence="13 14">CGMCC 1.12259</strain>
    </source>
</reference>
<dbReference type="AlphaFoldDB" id="A0A2P8H1J7"/>
<evidence type="ECO:0000256" key="6">
    <source>
        <dbReference type="ARBA" id="ARBA00022679"/>
    </source>
</evidence>
<name>A0A2P8H1J7_9BACL</name>
<dbReference type="InterPro" id="IPR005849">
    <property type="entry name" value="GalP_Utransf_N"/>
</dbReference>
<dbReference type="Pfam" id="PF02744">
    <property type="entry name" value="GalP_UDP_tr_C"/>
    <property type="match status" value="1"/>
</dbReference>
<feature type="domain" description="Galactose-1-phosphate uridyl transferase N-terminal" evidence="11">
    <location>
        <begin position="19"/>
        <end position="229"/>
    </location>
</feature>
<keyword evidence="14" id="KW-1185">Reference proteome</keyword>
<proteinExistence type="inferred from homology"/>
<comment type="subcellular location">
    <subcellularLocation>
        <location evidence="2 10">Cytoplasm</location>
    </subcellularLocation>
</comment>
<dbReference type="RefSeq" id="WP_106533418.1">
    <property type="nucleotide sequence ID" value="NZ_PYAT01000006.1"/>
</dbReference>
<keyword evidence="7 10" id="KW-0548">Nucleotidyltransferase</keyword>
<dbReference type="PANTHER" id="PTHR39191">
    <property type="entry name" value="GALACTOSE-1-PHOSPHATE URIDYLYLTRANSFERASE"/>
    <property type="match status" value="1"/>
</dbReference>
<dbReference type="HAMAP" id="MF_00571">
    <property type="entry name" value="GalP_UDP_trans"/>
    <property type="match status" value="1"/>
</dbReference>
<keyword evidence="9 10" id="KW-0119">Carbohydrate metabolism</keyword>
<dbReference type="PIRSF" id="PIRSF006005">
    <property type="entry name" value="GalT_BS"/>
    <property type="match status" value="1"/>
</dbReference>
<comment type="catalytic activity">
    <reaction evidence="1 10">
        <text>alpha-D-galactose 1-phosphate + UDP-alpha-D-glucose = alpha-D-glucose 1-phosphate + UDP-alpha-D-galactose</text>
        <dbReference type="Rhea" id="RHEA:13989"/>
        <dbReference type="ChEBI" id="CHEBI:58336"/>
        <dbReference type="ChEBI" id="CHEBI:58601"/>
        <dbReference type="ChEBI" id="CHEBI:58885"/>
        <dbReference type="ChEBI" id="CHEBI:66914"/>
        <dbReference type="EC" id="2.7.7.12"/>
    </reaction>
</comment>
<accession>A0A2P8H1J7</accession>
<dbReference type="InterPro" id="IPR005850">
    <property type="entry name" value="GalP_Utransf_C"/>
</dbReference>
<evidence type="ECO:0000313" key="13">
    <source>
        <dbReference type="EMBL" id="PSL40093.1"/>
    </source>
</evidence>
<evidence type="ECO:0000256" key="8">
    <source>
        <dbReference type="ARBA" id="ARBA00023144"/>
    </source>
</evidence>
<evidence type="ECO:0000313" key="14">
    <source>
        <dbReference type="Proteomes" id="UP000242682"/>
    </source>
</evidence>
<comment type="similarity">
    <text evidence="4 10">Belongs to the galactose-1-phosphate uridylyltransferase type 2 family.</text>
</comment>
<evidence type="ECO:0000256" key="7">
    <source>
        <dbReference type="ARBA" id="ARBA00022695"/>
    </source>
</evidence>